<gene>
    <name evidence="5" type="primary">queA</name>
    <name evidence="6" type="ORF">A2363_01840</name>
</gene>
<dbReference type="Gene3D" id="2.40.10.240">
    <property type="entry name" value="QueA-like"/>
    <property type="match status" value="1"/>
</dbReference>
<comment type="catalytic activity">
    <reaction evidence="5">
        <text>7-aminomethyl-7-carbaguanosine(34) in tRNA + S-adenosyl-L-methionine = epoxyqueuosine(34) in tRNA + adenine + L-methionine + 2 H(+)</text>
        <dbReference type="Rhea" id="RHEA:32155"/>
        <dbReference type="Rhea" id="RHEA-COMP:10342"/>
        <dbReference type="Rhea" id="RHEA-COMP:18582"/>
        <dbReference type="ChEBI" id="CHEBI:15378"/>
        <dbReference type="ChEBI" id="CHEBI:16708"/>
        <dbReference type="ChEBI" id="CHEBI:57844"/>
        <dbReference type="ChEBI" id="CHEBI:59789"/>
        <dbReference type="ChEBI" id="CHEBI:82833"/>
        <dbReference type="ChEBI" id="CHEBI:194443"/>
        <dbReference type="EC" id="2.4.99.17"/>
    </reaction>
</comment>
<accession>A0A1F6BDR9</accession>
<keyword evidence="2 5" id="KW-0808">Transferase</keyword>
<evidence type="ECO:0000256" key="5">
    <source>
        <dbReference type="HAMAP-Rule" id="MF_00113"/>
    </source>
</evidence>
<dbReference type="NCBIfam" id="NF001140">
    <property type="entry name" value="PRK00147.1"/>
    <property type="match status" value="1"/>
</dbReference>
<dbReference type="UniPathway" id="UPA00392"/>
<keyword evidence="3 5" id="KW-0949">S-adenosyl-L-methionine</keyword>
<name>A0A1F6BDR9_9BACT</name>
<dbReference type="PANTHER" id="PTHR30307:SF0">
    <property type="entry name" value="S-ADENOSYLMETHIONINE:TRNA RIBOSYLTRANSFERASE-ISOMERASE"/>
    <property type="match status" value="1"/>
</dbReference>
<dbReference type="GO" id="GO:0051075">
    <property type="term" value="F:S-adenosylmethionine:tRNA ribosyltransferase-isomerase activity"/>
    <property type="evidence" value="ECO:0007669"/>
    <property type="project" value="UniProtKB-EC"/>
</dbReference>
<reference evidence="6 7" key="1">
    <citation type="journal article" date="2016" name="Nat. Commun.">
        <title>Thousands of microbial genomes shed light on interconnected biogeochemical processes in an aquifer system.</title>
        <authorList>
            <person name="Anantharaman K."/>
            <person name="Brown C.T."/>
            <person name="Hug L.A."/>
            <person name="Sharon I."/>
            <person name="Castelle C.J."/>
            <person name="Probst A.J."/>
            <person name="Thomas B.C."/>
            <person name="Singh A."/>
            <person name="Wilkins M.J."/>
            <person name="Karaoz U."/>
            <person name="Brodie E.L."/>
            <person name="Williams K.H."/>
            <person name="Hubbard S.S."/>
            <person name="Banfield J.F."/>
        </authorList>
    </citation>
    <scope>NUCLEOTIDE SEQUENCE [LARGE SCALE GENOMIC DNA]</scope>
</reference>
<protein>
    <recommendedName>
        <fullName evidence="5">S-adenosylmethionine:tRNA ribosyltransferase-isomerase</fullName>
        <ecNumber evidence="5">2.4.99.17</ecNumber>
    </recommendedName>
    <alternativeName>
        <fullName evidence="5">Queuosine biosynthesis protein QueA</fullName>
    </alternativeName>
</protein>
<dbReference type="InterPro" id="IPR036100">
    <property type="entry name" value="QueA_sf"/>
</dbReference>
<keyword evidence="4 5" id="KW-0671">Queuosine biosynthesis</keyword>
<dbReference type="AlphaFoldDB" id="A0A1F6BDR9"/>
<comment type="similarity">
    <text evidence="5">Belongs to the QueA family.</text>
</comment>
<dbReference type="STRING" id="1798401.A2363_01840"/>
<keyword evidence="1 5" id="KW-0963">Cytoplasm</keyword>
<dbReference type="PANTHER" id="PTHR30307">
    <property type="entry name" value="S-ADENOSYLMETHIONINE:TRNA RIBOSYLTRANSFERASE-ISOMERASE"/>
    <property type="match status" value="1"/>
</dbReference>
<organism evidence="6 7">
    <name type="scientific">Candidatus Gottesmanbacteria bacterium RIFOXYB1_FULL_47_11</name>
    <dbReference type="NCBI Taxonomy" id="1798401"/>
    <lineage>
        <taxon>Bacteria</taxon>
        <taxon>Candidatus Gottesmaniibacteriota</taxon>
    </lineage>
</organism>
<dbReference type="InterPro" id="IPR042119">
    <property type="entry name" value="QueA_dom2"/>
</dbReference>
<evidence type="ECO:0000313" key="7">
    <source>
        <dbReference type="Proteomes" id="UP000176186"/>
    </source>
</evidence>
<comment type="subcellular location">
    <subcellularLocation>
        <location evidence="5">Cytoplasm</location>
    </subcellularLocation>
</comment>
<evidence type="ECO:0000256" key="3">
    <source>
        <dbReference type="ARBA" id="ARBA00022691"/>
    </source>
</evidence>
<comment type="subunit">
    <text evidence="5">Monomer.</text>
</comment>
<dbReference type="InterPro" id="IPR042118">
    <property type="entry name" value="QueA_dom1"/>
</dbReference>
<dbReference type="Gene3D" id="3.40.1780.10">
    <property type="entry name" value="QueA-like"/>
    <property type="match status" value="1"/>
</dbReference>
<evidence type="ECO:0000256" key="2">
    <source>
        <dbReference type="ARBA" id="ARBA00022679"/>
    </source>
</evidence>
<dbReference type="NCBIfam" id="TIGR00113">
    <property type="entry name" value="queA"/>
    <property type="match status" value="1"/>
</dbReference>
<dbReference type="InterPro" id="IPR003699">
    <property type="entry name" value="QueA"/>
</dbReference>
<comment type="caution">
    <text evidence="6">The sequence shown here is derived from an EMBL/GenBank/DDBJ whole genome shotgun (WGS) entry which is preliminary data.</text>
</comment>
<dbReference type="Proteomes" id="UP000176186">
    <property type="component" value="Unassembled WGS sequence"/>
</dbReference>
<dbReference type="SUPFAM" id="SSF111337">
    <property type="entry name" value="QueA-like"/>
    <property type="match status" value="1"/>
</dbReference>
<sequence>MSFNTGDFDYHLPVSHIAQVPIVPREAARLMVVDRKTGTITHTYVAHFPDYLHQGDVLVINNTKVFHARLKSGNKELFLVRTIGGNRWQAIGKKLIPGETIVFAQDFRATILEKHNNGTVVVEFGQGDVIALANKYGEVPVPPYIKTIPKDADYQTAYAKIIGSVAAPTAGFHLTKALLQTIKNRGVEIVEITLHVGLGTFLPIKTASLEAHPMHSEWVEIKPDAAEAIKRAKRVVAVGTTTVRALEGTGGKPYMGDINLFIKPEYKFCVVDGMLTNFHLPKSTLIVLVSAFADRKLILHAYKEAIEHGYRFYSFGDAMFLA</sequence>
<comment type="function">
    <text evidence="5">Transfers and isomerizes the ribose moiety from AdoMet to the 7-aminomethyl group of 7-deazaguanine (preQ1-tRNA) to give epoxyqueuosine (oQ-tRNA).</text>
</comment>
<evidence type="ECO:0000256" key="4">
    <source>
        <dbReference type="ARBA" id="ARBA00022785"/>
    </source>
</evidence>
<dbReference type="HAMAP" id="MF_00113">
    <property type="entry name" value="QueA"/>
    <property type="match status" value="1"/>
</dbReference>
<dbReference type="Pfam" id="PF02547">
    <property type="entry name" value="Queuosine_synth"/>
    <property type="match status" value="1"/>
</dbReference>
<dbReference type="EC" id="2.4.99.17" evidence="5"/>
<dbReference type="GO" id="GO:0005737">
    <property type="term" value="C:cytoplasm"/>
    <property type="evidence" value="ECO:0007669"/>
    <property type="project" value="UniProtKB-SubCell"/>
</dbReference>
<dbReference type="EMBL" id="MFKE01000019">
    <property type="protein sequence ID" value="OGG34943.1"/>
    <property type="molecule type" value="Genomic_DNA"/>
</dbReference>
<comment type="pathway">
    <text evidence="5">tRNA modification; tRNA-queuosine biosynthesis.</text>
</comment>
<dbReference type="GO" id="GO:0008616">
    <property type="term" value="P:tRNA queuosine(34) biosynthetic process"/>
    <property type="evidence" value="ECO:0007669"/>
    <property type="project" value="UniProtKB-UniRule"/>
</dbReference>
<evidence type="ECO:0000256" key="1">
    <source>
        <dbReference type="ARBA" id="ARBA00022490"/>
    </source>
</evidence>
<evidence type="ECO:0000313" key="6">
    <source>
        <dbReference type="EMBL" id="OGG34943.1"/>
    </source>
</evidence>
<keyword evidence="6" id="KW-0413">Isomerase</keyword>
<proteinExistence type="inferred from homology"/>